<protein>
    <submittedName>
        <fullName evidence="2">Uncharacterized protein</fullName>
    </submittedName>
</protein>
<accession>A0A9P8TWM2</accession>
<feature type="compositionally biased region" description="Basic and acidic residues" evidence="1">
    <location>
        <begin position="23"/>
        <end position="32"/>
    </location>
</feature>
<organism evidence="2 3">
    <name type="scientific">Trichoderma cornu-damae</name>
    <dbReference type="NCBI Taxonomy" id="654480"/>
    <lineage>
        <taxon>Eukaryota</taxon>
        <taxon>Fungi</taxon>
        <taxon>Dikarya</taxon>
        <taxon>Ascomycota</taxon>
        <taxon>Pezizomycotina</taxon>
        <taxon>Sordariomycetes</taxon>
        <taxon>Hypocreomycetidae</taxon>
        <taxon>Hypocreales</taxon>
        <taxon>Hypocreaceae</taxon>
        <taxon>Trichoderma</taxon>
    </lineage>
</organism>
<keyword evidence="3" id="KW-1185">Reference proteome</keyword>
<gene>
    <name evidence="2" type="ORF">Trco_000751</name>
</gene>
<dbReference type="AlphaFoldDB" id="A0A9P8TWM2"/>
<feature type="compositionally biased region" description="Low complexity" evidence="1">
    <location>
        <begin position="62"/>
        <end position="73"/>
    </location>
</feature>
<sequence>MTLAHQLVTAGWALVTYGSPSDGCKEDGHAEADADADDDDPQPTSPRVMLVTNWATLAKTRASTPAPTSSSSTADDERESAGDKGPEGDAEAGCETEDGLEHDLSALGCHGEECKLAAVASTAFIRAEDEVNGEDGAQKQIFAERYAQQLLGLVDVGSKMENQHSLFGEGHGVVFLDYLV</sequence>
<name>A0A9P8TWM2_9HYPO</name>
<evidence type="ECO:0000313" key="3">
    <source>
        <dbReference type="Proteomes" id="UP000827724"/>
    </source>
</evidence>
<comment type="caution">
    <text evidence="2">The sequence shown here is derived from an EMBL/GenBank/DDBJ whole genome shotgun (WGS) entry which is preliminary data.</text>
</comment>
<dbReference type="Proteomes" id="UP000827724">
    <property type="component" value="Unassembled WGS sequence"/>
</dbReference>
<feature type="region of interest" description="Disordered" evidence="1">
    <location>
        <begin position="19"/>
        <end position="96"/>
    </location>
</feature>
<reference evidence="2" key="1">
    <citation type="submission" date="2021-08" db="EMBL/GenBank/DDBJ databases">
        <title>Chromosome-Level Trichoderma cornu-damae using Hi-C Data.</title>
        <authorList>
            <person name="Kim C.S."/>
        </authorList>
    </citation>
    <scope>NUCLEOTIDE SEQUENCE</scope>
    <source>
        <strain evidence="2">KA19-0412C</strain>
    </source>
</reference>
<evidence type="ECO:0000256" key="1">
    <source>
        <dbReference type="SAM" id="MobiDB-lite"/>
    </source>
</evidence>
<dbReference type="EMBL" id="JAIWOZ010000001">
    <property type="protein sequence ID" value="KAH6610731.1"/>
    <property type="molecule type" value="Genomic_DNA"/>
</dbReference>
<proteinExistence type="predicted"/>
<evidence type="ECO:0000313" key="2">
    <source>
        <dbReference type="EMBL" id="KAH6610731.1"/>
    </source>
</evidence>